<evidence type="ECO:0000313" key="1">
    <source>
        <dbReference type="EMBL" id="CDW46104.1"/>
    </source>
</evidence>
<sequence>MRKNSVKPSNLTRGKIYGWQKVTRIMKARLWFLVLLVARVNLCHPSFSKQALMINTKVCNSFLRTKVFPWIFSIMKDQL</sequence>
<dbReference type="AlphaFoldDB" id="A0A0K2V6J7"/>
<dbReference type="EMBL" id="HACA01028742">
    <property type="protein sequence ID" value="CDW46103.1"/>
    <property type="molecule type" value="Transcribed_RNA"/>
</dbReference>
<name>A0A0K2V6J7_LEPSM</name>
<accession>A0A0K2V6J7</accession>
<dbReference type="EMBL" id="HACA01028743">
    <property type="protein sequence ID" value="CDW46104.1"/>
    <property type="molecule type" value="Transcribed_RNA"/>
</dbReference>
<reference evidence="1" key="1">
    <citation type="submission" date="2014-05" db="EMBL/GenBank/DDBJ databases">
        <authorList>
            <person name="Chronopoulou M."/>
        </authorList>
    </citation>
    <scope>NUCLEOTIDE SEQUENCE</scope>
    <source>
        <tissue evidence="1">Whole organism</tissue>
    </source>
</reference>
<organism evidence="1">
    <name type="scientific">Lepeophtheirus salmonis</name>
    <name type="common">Salmon louse</name>
    <name type="synonym">Caligus salmonis</name>
    <dbReference type="NCBI Taxonomy" id="72036"/>
    <lineage>
        <taxon>Eukaryota</taxon>
        <taxon>Metazoa</taxon>
        <taxon>Ecdysozoa</taxon>
        <taxon>Arthropoda</taxon>
        <taxon>Crustacea</taxon>
        <taxon>Multicrustacea</taxon>
        <taxon>Hexanauplia</taxon>
        <taxon>Copepoda</taxon>
        <taxon>Siphonostomatoida</taxon>
        <taxon>Caligidae</taxon>
        <taxon>Lepeophtheirus</taxon>
    </lineage>
</organism>
<proteinExistence type="predicted"/>
<protein>
    <submittedName>
        <fullName evidence="1">Uncharacterized protein</fullName>
    </submittedName>
</protein>